<feature type="domain" description="NodB homology" evidence="2">
    <location>
        <begin position="68"/>
        <end position="245"/>
    </location>
</feature>
<dbReference type="Pfam" id="PF01522">
    <property type="entry name" value="Polysacc_deac_1"/>
    <property type="match status" value="1"/>
</dbReference>
<evidence type="ECO:0000259" key="2">
    <source>
        <dbReference type="PROSITE" id="PS51677"/>
    </source>
</evidence>
<dbReference type="RefSeq" id="WP_079643650.1">
    <property type="nucleotide sequence ID" value="NZ_FUZF01000012.1"/>
</dbReference>
<dbReference type="PROSITE" id="PS51677">
    <property type="entry name" value="NODB"/>
    <property type="match status" value="1"/>
</dbReference>
<dbReference type="InterPro" id="IPR011330">
    <property type="entry name" value="Glyco_hydro/deAcase_b/a-brl"/>
</dbReference>
<dbReference type="InterPro" id="IPR050248">
    <property type="entry name" value="Polysacc_deacetylase_ArnD"/>
</dbReference>
<proteinExistence type="predicted"/>
<dbReference type="PANTHER" id="PTHR10587">
    <property type="entry name" value="GLYCOSYL TRANSFERASE-RELATED"/>
    <property type="match status" value="1"/>
</dbReference>
<gene>
    <name evidence="3" type="ORF">SAMN05660841_02713</name>
</gene>
<organism evidence="3 4">
    <name type="scientific">Sphingobacterium nematocida</name>
    <dbReference type="NCBI Taxonomy" id="1513896"/>
    <lineage>
        <taxon>Bacteria</taxon>
        <taxon>Pseudomonadati</taxon>
        <taxon>Bacteroidota</taxon>
        <taxon>Sphingobacteriia</taxon>
        <taxon>Sphingobacteriales</taxon>
        <taxon>Sphingobacteriaceae</taxon>
        <taxon>Sphingobacterium</taxon>
    </lineage>
</organism>
<sequence length="258" mass="29614">MFKHKNIVPFLLSLGILAAILAVFSVISWSWCFILILIWIGLTTWGSFDIRQSYFTDVFYKKLRHDGHTLSLTFDDGPTPITEEFLDLLKSFNAKATFFCIGKQIEKHPDIFKRILAEGHTIGNHTMNHSKAFGFFTAEQVVSEINCCDAEINDLVPFKTRLFRPPFGVTNPSVAKAVQETKHQVIGWSIRSLDTILTDEEKIYQRVIGRLQPGEIVLLHDTSAKSLRVLQRILSYMKERNWHSVTTDELLNLHAYED</sequence>
<feature type="transmembrane region" description="Helical" evidence="1">
    <location>
        <begin position="12"/>
        <end position="42"/>
    </location>
</feature>
<evidence type="ECO:0000256" key="1">
    <source>
        <dbReference type="SAM" id="Phobius"/>
    </source>
</evidence>
<dbReference type="GO" id="GO:0016810">
    <property type="term" value="F:hydrolase activity, acting on carbon-nitrogen (but not peptide) bonds"/>
    <property type="evidence" value="ECO:0007669"/>
    <property type="project" value="InterPro"/>
</dbReference>
<dbReference type="InterPro" id="IPR002509">
    <property type="entry name" value="NODB_dom"/>
</dbReference>
<accession>A0A1T5EPZ0</accession>
<dbReference type="SUPFAM" id="SSF88713">
    <property type="entry name" value="Glycoside hydrolase/deacetylase"/>
    <property type="match status" value="1"/>
</dbReference>
<evidence type="ECO:0000313" key="4">
    <source>
        <dbReference type="Proteomes" id="UP000190150"/>
    </source>
</evidence>
<dbReference type="Gene3D" id="3.20.20.370">
    <property type="entry name" value="Glycoside hydrolase/deacetylase"/>
    <property type="match status" value="1"/>
</dbReference>
<dbReference type="AlphaFoldDB" id="A0A1T5EPZ0"/>
<dbReference type="Proteomes" id="UP000190150">
    <property type="component" value="Unassembled WGS sequence"/>
</dbReference>
<name>A0A1T5EPZ0_9SPHI</name>
<reference evidence="4" key="1">
    <citation type="submission" date="2017-02" db="EMBL/GenBank/DDBJ databases">
        <authorList>
            <person name="Varghese N."/>
            <person name="Submissions S."/>
        </authorList>
    </citation>
    <scope>NUCLEOTIDE SEQUENCE [LARGE SCALE GENOMIC DNA]</scope>
    <source>
        <strain evidence="4">DSM 24091</strain>
    </source>
</reference>
<dbReference type="CDD" id="cd10917">
    <property type="entry name" value="CE4_NodB_like_6s_7s"/>
    <property type="match status" value="1"/>
</dbReference>
<dbReference type="GO" id="GO:0005975">
    <property type="term" value="P:carbohydrate metabolic process"/>
    <property type="evidence" value="ECO:0007669"/>
    <property type="project" value="InterPro"/>
</dbReference>
<dbReference type="OrthoDB" id="9812065at2"/>
<keyword evidence="1" id="KW-0812">Transmembrane</keyword>
<keyword evidence="4" id="KW-1185">Reference proteome</keyword>
<dbReference type="STRING" id="1513896.SAMN05660841_02713"/>
<protein>
    <submittedName>
        <fullName evidence="3">Peptidoglycan/xylan/chitin deacetylase, PgdA/CDA1 family</fullName>
    </submittedName>
</protein>
<keyword evidence="1" id="KW-0472">Membrane</keyword>
<evidence type="ECO:0000313" key="3">
    <source>
        <dbReference type="EMBL" id="SKB86033.1"/>
    </source>
</evidence>
<dbReference type="EMBL" id="FUZF01000012">
    <property type="protein sequence ID" value="SKB86033.1"/>
    <property type="molecule type" value="Genomic_DNA"/>
</dbReference>
<keyword evidence="1" id="KW-1133">Transmembrane helix</keyword>